<evidence type="ECO:0000313" key="9">
    <source>
        <dbReference type="EMBL" id="CUN94266.1"/>
    </source>
</evidence>
<keyword evidence="5" id="KW-0408">Iron</keyword>
<evidence type="ECO:0000256" key="5">
    <source>
        <dbReference type="ARBA" id="ARBA00023004"/>
    </source>
</evidence>
<comment type="similarity">
    <text evidence="2">Belongs to the class-V pyridoxal-phosphate-dependent aminotransferase family. NifS/IscS subfamily.</text>
</comment>
<evidence type="ECO:0000313" key="11">
    <source>
        <dbReference type="Proteomes" id="UP000095787"/>
    </source>
</evidence>
<dbReference type="EMBL" id="CYZO01000013">
    <property type="protein sequence ID" value="CUN94266.1"/>
    <property type="molecule type" value="Genomic_DNA"/>
</dbReference>
<dbReference type="AlphaFoldDB" id="A0A174B3E5"/>
<evidence type="ECO:0000259" key="8">
    <source>
        <dbReference type="Pfam" id="PF00266"/>
    </source>
</evidence>
<dbReference type="GO" id="GO:0051536">
    <property type="term" value="F:iron-sulfur cluster binding"/>
    <property type="evidence" value="ECO:0007669"/>
    <property type="project" value="UniProtKB-KW"/>
</dbReference>
<comment type="cofactor">
    <cofactor evidence="1 7">
        <name>pyridoxal 5'-phosphate</name>
        <dbReference type="ChEBI" id="CHEBI:597326"/>
    </cofactor>
</comment>
<dbReference type="InterPro" id="IPR015424">
    <property type="entry name" value="PyrdxlP-dep_Trfase"/>
</dbReference>
<reference evidence="9 11" key="1">
    <citation type="submission" date="2015-09" db="EMBL/GenBank/DDBJ databases">
        <authorList>
            <consortium name="Pathogen Informatics"/>
        </authorList>
    </citation>
    <scope>NUCLEOTIDE SEQUENCE [LARGE SCALE GENOMIC DNA]</scope>
    <source>
        <strain evidence="9 11">2789STDY5834841</strain>
    </source>
</reference>
<dbReference type="Proteomes" id="UP000292665">
    <property type="component" value="Unassembled WGS sequence"/>
</dbReference>
<dbReference type="RefSeq" id="WP_004848074.1">
    <property type="nucleotide sequence ID" value="NZ_AP028249.1"/>
</dbReference>
<gene>
    <name evidence="9" type="primary">iscS</name>
    <name evidence="10" type="ORF">EAI93_07445</name>
    <name evidence="9" type="ORF">ERS852456_01209</name>
</gene>
<evidence type="ECO:0000256" key="4">
    <source>
        <dbReference type="ARBA" id="ARBA00022898"/>
    </source>
</evidence>
<evidence type="ECO:0000256" key="3">
    <source>
        <dbReference type="ARBA" id="ARBA00022723"/>
    </source>
</evidence>
<dbReference type="InterPro" id="IPR015422">
    <property type="entry name" value="PyrdxlP-dep_Trfase_small"/>
</dbReference>
<name>A0A174B3E5_9FIRM</name>
<keyword evidence="9" id="KW-0808">Transferase</keyword>
<dbReference type="GeneID" id="97329954"/>
<dbReference type="GO" id="GO:0031071">
    <property type="term" value="F:cysteine desulfurase activity"/>
    <property type="evidence" value="ECO:0007669"/>
    <property type="project" value="UniProtKB-EC"/>
</dbReference>
<dbReference type="Gene3D" id="1.10.260.50">
    <property type="match status" value="1"/>
</dbReference>
<dbReference type="EC" id="2.8.1.7" evidence="9"/>
<protein>
    <submittedName>
        <fullName evidence="9">Cysteine desulfurase</fullName>
        <ecNumber evidence="9">2.8.1.7</ecNumber>
    </submittedName>
</protein>
<evidence type="ECO:0000256" key="2">
    <source>
        <dbReference type="ARBA" id="ARBA00006490"/>
    </source>
</evidence>
<dbReference type="Gene3D" id="3.40.640.10">
    <property type="entry name" value="Type I PLP-dependent aspartate aminotransferase-like (Major domain)"/>
    <property type="match status" value="1"/>
</dbReference>
<dbReference type="InterPro" id="IPR000192">
    <property type="entry name" value="Aminotrans_V_dom"/>
</dbReference>
<dbReference type="Gene3D" id="3.90.1150.10">
    <property type="entry name" value="Aspartate Aminotransferase, domain 1"/>
    <property type="match status" value="1"/>
</dbReference>
<dbReference type="PANTHER" id="PTHR11601:SF50">
    <property type="entry name" value="CYSTEINE DESULFURASE ISCS 2-RELATED"/>
    <property type="match status" value="1"/>
</dbReference>
<dbReference type="Proteomes" id="UP000095787">
    <property type="component" value="Unassembled WGS sequence"/>
</dbReference>
<evidence type="ECO:0000256" key="1">
    <source>
        <dbReference type="ARBA" id="ARBA00001933"/>
    </source>
</evidence>
<dbReference type="InterPro" id="IPR020578">
    <property type="entry name" value="Aminotrans_V_PyrdxlP_BS"/>
</dbReference>
<dbReference type="InterPro" id="IPR016454">
    <property type="entry name" value="Cysteine_dSase"/>
</dbReference>
<reference evidence="10 12" key="2">
    <citation type="journal article" date="2019" name="Science, e1252229">
        <title>Invertible promoters mediate bacterial phase variation, antibiotic resistance, and host adaptation in the gut.</title>
        <authorList>
            <person name="Jiang X."/>
            <person name="Hall A.B."/>
            <person name="Arthur T.D."/>
            <person name="Plichta D.R."/>
            <person name="Covington C.T."/>
            <person name="Poyet M."/>
            <person name="Crothers J."/>
            <person name="Moses P.L."/>
            <person name="Tolonen A.C."/>
            <person name="Vlamakis H."/>
            <person name="Alm E.J."/>
            <person name="Xavier R.J."/>
        </authorList>
    </citation>
    <scope>NUCLEOTIDE SEQUENCE [LARGE SCALE GENOMIC DNA]</scope>
    <source>
        <strain evidence="10">Aa_0143</strain>
        <strain evidence="12">aa_0143</strain>
    </source>
</reference>
<organism evidence="9 11">
    <name type="scientific">[Ruminococcus] torques</name>
    <dbReference type="NCBI Taxonomy" id="33039"/>
    <lineage>
        <taxon>Bacteria</taxon>
        <taxon>Bacillati</taxon>
        <taxon>Bacillota</taxon>
        <taxon>Clostridia</taxon>
        <taxon>Lachnospirales</taxon>
        <taxon>Lachnospiraceae</taxon>
        <taxon>Mediterraneibacter</taxon>
    </lineage>
</organism>
<evidence type="ECO:0000256" key="6">
    <source>
        <dbReference type="ARBA" id="ARBA00023014"/>
    </source>
</evidence>
<dbReference type="Pfam" id="PF00266">
    <property type="entry name" value="Aminotran_5"/>
    <property type="match status" value="1"/>
</dbReference>
<accession>A0A174B3E5</accession>
<dbReference type="PIRSF" id="PIRSF005572">
    <property type="entry name" value="NifS"/>
    <property type="match status" value="1"/>
</dbReference>
<evidence type="ECO:0000256" key="7">
    <source>
        <dbReference type="RuleBase" id="RU004504"/>
    </source>
</evidence>
<sequence length="385" mass="42736">MEVYLDNSATTMCYPEVGELVYHIMCRDYGNPSAMYRKGMEAERYIKEAKETISKLLKVNAKEIIFTSGGTESDNQALIGCARANRRNGNHLITSCVEHPAILNTMHYLEEEEGFRVTYLPVDECGRIRLDALKEALCPETILVSVMYVNNEIGTVQPVAEAARIVKQYKQSILFHTDAVQGFGKYKIYPKRLGVDMLSASGHKIHGPKGAGFLYVDSRVKIKPIIFGGGQQKDMRSGTENVPGIAGLALASKMIYQDLELKTEHMRELKTHFIDCISQIGNVKVHGLTDEGSAPHIVSAGFAGVRSEVLLHTLEDRGICVSAGSACASNHPAISGVLQAIGTPREYLDSTLRFSLSEFTTKEEIDYTLETLYNCIPMLRKYTRR</sequence>
<dbReference type="GO" id="GO:0046872">
    <property type="term" value="F:metal ion binding"/>
    <property type="evidence" value="ECO:0007669"/>
    <property type="project" value="UniProtKB-KW"/>
</dbReference>
<dbReference type="PROSITE" id="PS00595">
    <property type="entry name" value="AA_TRANSFER_CLASS_5"/>
    <property type="match status" value="1"/>
</dbReference>
<evidence type="ECO:0000313" key="12">
    <source>
        <dbReference type="Proteomes" id="UP000292665"/>
    </source>
</evidence>
<keyword evidence="3" id="KW-0479">Metal-binding</keyword>
<proteinExistence type="inferred from homology"/>
<dbReference type="InterPro" id="IPR015421">
    <property type="entry name" value="PyrdxlP-dep_Trfase_major"/>
</dbReference>
<keyword evidence="6" id="KW-0411">Iron-sulfur</keyword>
<keyword evidence="4" id="KW-0663">Pyridoxal phosphate</keyword>
<dbReference type="EMBL" id="RCYR01000012">
    <property type="protein sequence ID" value="RYS80105.1"/>
    <property type="molecule type" value="Genomic_DNA"/>
</dbReference>
<evidence type="ECO:0000313" key="10">
    <source>
        <dbReference type="EMBL" id="RYS80105.1"/>
    </source>
</evidence>
<dbReference type="FunFam" id="3.40.640.10:FF:000084">
    <property type="entry name" value="IscS-like cysteine desulfurase"/>
    <property type="match status" value="1"/>
</dbReference>
<feature type="domain" description="Aminotransferase class V" evidence="8">
    <location>
        <begin position="3"/>
        <end position="367"/>
    </location>
</feature>
<dbReference type="SUPFAM" id="SSF53383">
    <property type="entry name" value="PLP-dependent transferases"/>
    <property type="match status" value="1"/>
</dbReference>
<dbReference type="PANTHER" id="PTHR11601">
    <property type="entry name" value="CYSTEINE DESULFURYLASE FAMILY MEMBER"/>
    <property type="match status" value="1"/>
</dbReference>